<reference evidence="1 2" key="1">
    <citation type="journal article" date="2018" name="PLoS ONE">
        <title>The draft genome of Kipferlia bialata reveals reductive genome evolution in fornicate parasites.</title>
        <authorList>
            <person name="Tanifuji G."/>
            <person name="Takabayashi S."/>
            <person name="Kume K."/>
            <person name="Takagi M."/>
            <person name="Nakayama T."/>
            <person name="Kamikawa R."/>
            <person name="Inagaki Y."/>
            <person name="Hashimoto T."/>
        </authorList>
    </citation>
    <scope>NUCLEOTIDE SEQUENCE [LARGE SCALE GENOMIC DNA]</scope>
    <source>
        <strain evidence="1">NY0173</strain>
    </source>
</reference>
<accession>A0A9K3D7D0</accession>
<organism evidence="1 2">
    <name type="scientific">Kipferlia bialata</name>
    <dbReference type="NCBI Taxonomy" id="797122"/>
    <lineage>
        <taxon>Eukaryota</taxon>
        <taxon>Metamonada</taxon>
        <taxon>Carpediemonas-like organisms</taxon>
        <taxon>Kipferlia</taxon>
    </lineage>
</organism>
<name>A0A9K3D7D0_9EUKA</name>
<keyword evidence="2" id="KW-1185">Reference proteome</keyword>
<dbReference type="Proteomes" id="UP000265618">
    <property type="component" value="Unassembled WGS sequence"/>
</dbReference>
<sequence>MVDCKRMLTRISIDNPEWAFVIDLDAGVFVVFTQYGNPAPRVLGVYARLDQTALERGGVKVEGLPVAYVVSLSKLLRMTPEEAADTLETLEDHLSQVQQGLDAVTDMVYGDTFRIGEAILQFSM</sequence>
<dbReference type="AlphaFoldDB" id="A0A9K3D7D0"/>
<proteinExistence type="predicted"/>
<comment type="caution">
    <text evidence="1">The sequence shown here is derived from an EMBL/GenBank/DDBJ whole genome shotgun (WGS) entry which is preliminary data.</text>
</comment>
<dbReference type="EMBL" id="BDIP01004557">
    <property type="protein sequence ID" value="GIQ88960.1"/>
    <property type="molecule type" value="Genomic_DNA"/>
</dbReference>
<protein>
    <submittedName>
        <fullName evidence="1">Uncharacterized protein</fullName>
    </submittedName>
</protein>
<evidence type="ECO:0000313" key="1">
    <source>
        <dbReference type="EMBL" id="GIQ88960.1"/>
    </source>
</evidence>
<gene>
    <name evidence="1" type="ORF">KIPB_011319</name>
</gene>
<evidence type="ECO:0000313" key="2">
    <source>
        <dbReference type="Proteomes" id="UP000265618"/>
    </source>
</evidence>